<evidence type="ECO:0000256" key="2">
    <source>
        <dbReference type="ARBA" id="ARBA00022692"/>
    </source>
</evidence>
<evidence type="ECO:0000256" key="5">
    <source>
        <dbReference type="ARBA" id="ARBA00023239"/>
    </source>
</evidence>
<comment type="catalytic activity">
    <reaction evidence="7">
        <text>a peptidoglycan chain = a peptidoglycan chain with N-acetyl-1,6-anhydromuramyl-[peptide] at the reducing end + a peptidoglycan chain with N-acetylglucosamine at the non-reducing end.</text>
        <dbReference type="EC" id="4.2.2.29"/>
    </reaction>
</comment>
<feature type="site" description="Important for catalytic activity" evidence="7">
    <location>
        <position position="256"/>
    </location>
</feature>
<keyword evidence="3 7" id="KW-1133">Transmembrane helix</keyword>
<comment type="subcellular location">
    <subcellularLocation>
        <location evidence="7">Cell inner membrane</location>
        <topology evidence="7">Single-pass membrane protein</topology>
    </subcellularLocation>
</comment>
<protein>
    <recommendedName>
        <fullName evidence="7">Endolytic murein transglycosylase</fullName>
        <ecNumber evidence="7">4.2.2.29</ecNumber>
    </recommendedName>
    <alternativeName>
        <fullName evidence="7">Peptidoglycan lytic transglycosylase</fullName>
    </alternativeName>
    <alternativeName>
        <fullName evidence="7">Peptidoglycan polymerization terminase</fullName>
    </alternativeName>
</protein>
<evidence type="ECO:0000256" key="8">
    <source>
        <dbReference type="SAM" id="MobiDB-lite"/>
    </source>
</evidence>
<dbReference type="Gene3D" id="3.30.1490.480">
    <property type="entry name" value="Endolytic murein transglycosylase"/>
    <property type="match status" value="1"/>
</dbReference>
<keyword evidence="1 7" id="KW-1003">Cell membrane</keyword>
<keyword evidence="5 7" id="KW-0456">Lyase</keyword>
<gene>
    <name evidence="7" type="primary">mltG</name>
    <name evidence="9" type="ORF">GCM10007094_01850</name>
</gene>
<keyword evidence="6 7" id="KW-0961">Cell wall biogenesis/degradation</keyword>
<dbReference type="HAMAP" id="MF_02065">
    <property type="entry name" value="MltG"/>
    <property type="match status" value="1"/>
</dbReference>
<dbReference type="Gene3D" id="3.30.160.60">
    <property type="entry name" value="Classic Zinc Finger"/>
    <property type="match status" value="1"/>
</dbReference>
<dbReference type="PANTHER" id="PTHR30518">
    <property type="entry name" value="ENDOLYTIC MUREIN TRANSGLYCOSYLASE"/>
    <property type="match status" value="1"/>
</dbReference>
<sequence>MAQTPEDNSNGPQDQPDLPNQSSGPAAPRSPSRAIQPDAAPPPPPRSRHARNPIVITINFLLSMAVLGIIVAGAALYWGKGEFDAAGPLNEDKTFIVASGMSLPQIAAKLEEEGVISNSLVFEAGTRLFKNENRIKAGEYAFPAGIPMKTVMEDLVEGRAVYHSVTFPEGWTSTQIINRLNANEILTGEISAIPAEGSLLPETYTFTRGTTKARIIDQMQKAMKNHIARIWEHRSQGLPIDSPEQLVVLASIVEKETSKVDEHPRVASVFINRLRRGMPLQSDPTILYGLFGGNAWTQDRSAITRSMLNQKNPYNTYQINALPPGPIGNPSVAAMEAVANPARTKDLYFVANGTGGHAFAETYRQHQRNVAEWRKVERELRAKQAAEKAAKEAAEKAAEQEAEQAKN</sequence>
<evidence type="ECO:0000256" key="1">
    <source>
        <dbReference type="ARBA" id="ARBA00022475"/>
    </source>
</evidence>
<keyword evidence="2 7" id="KW-0812">Transmembrane</keyword>
<evidence type="ECO:0000256" key="7">
    <source>
        <dbReference type="HAMAP-Rule" id="MF_02065"/>
    </source>
</evidence>
<dbReference type="CDD" id="cd08010">
    <property type="entry name" value="MltG_like"/>
    <property type="match status" value="1"/>
</dbReference>
<feature type="transmembrane region" description="Helical" evidence="7">
    <location>
        <begin position="54"/>
        <end position="78"/>
    </location>
</feature>
<evidence type="ECO:0000313" key="9">
    <source>
        <dbReference type="EMBL" id="GHB17821.1"/>
    </source>
</evidence>
<feature type="compositionally biased region" description="Polar residues" evidence="8">
    <location>
        <begin position="1"/>
        <end position="21"/>
    </location>
</feature>
<comment type="function">
    <text evidence="7">Functions as a peptidoglycan terminase that cleaves nascent peptidoglycan strands endolytically to terminate their elongation.</text>
</comment>
<accession>A0ABQ3DVP5</accession>
<feature type="region of interest" description="Disordered" evidence="8">
    <location>
        <begin position="384"/>
        <end position="407"/>
    </location>
</feature>
<feature type="region of interest" description="Disordered" evidence="8">
    <location>
        <begin position="1"/>
        <end position="50"/>
    </location>
</feature>
<dbReference type="NCBIfam" id="TIGR00247">
    <property type="entry name" value="endolytic transglycosylase MltG"/>
    <property type="match status" value="1"/>
</dbReference>
<proteinExistence type="inferred from homology"/>
<keyword evidence="10" id="KW-1185">Reference proteome</keyword>
<comment type="caution">
    <text evidence="9">The sequence shown here is derived from an EMBL/GenBank/DDBJ whole genome shotgun (WGS) entry which is preliminary data.</text>
</comment>
<comment type="similarity">
    <text evidence="7">Belongs to the transglycosylase MltG family.</text>
</comment>
<reference evidence="10" key="1">
    <citation type="journal article" date="2019" name="Int. J. Syst. Evol. Microbiol.">
        <title>The Global Catalogue of Microorganisms (GCM) 10K type strain sequencing project: providing services to taxonomists for standard genome sequencing and annotation.</title>
        <authorList>
            <consortium name="The Broad Institute Genomics Platform"/>
            <consortium name="The Broad Institute Genome Sequencing Center for Infectious Disease"/>
            <person name="Wu L."/>
            <person name="Ma J."/>
        </authorList>
    </citation>
    <scope>NUCLEOTIDE SEQUENCE [LARGE SCALE GENOMIC DNA]</scope>
    <source>
        <strain evidence="10">KCTC 12861</strain>
    </source>
</reference>
<evidence type="ECO:0000313" key="10">
    <source>
        <dbReference type="Proteomes" id="UP000637980"/>
    </source>
</evidence>
<keyword evidence="4 7" id="KW-0472">Membrane</keyword>
<evidence type="ECO:0000256" key="4">
    <source>
        <dbReference type="ARBA" id="ARBA00023136"/>
    </source>
</evidence>
<dbReference type="GO" id="GO:0016829">
    <property type="term" value="F:lyase activity"/>
    <property type="evidence" value="ECO:0007669"/>
    <property type="project" value="UniProtKB-KW"/>
</dbReference>
<evidence type="ECO:0000256" key="6">
    <source>
        <dbReference type="ARBA" id="ARBA00023316"/>
    </source>
</evidence>
<dbReference type="RefSeq" id="WP_189434552.1">
    <property type="nucleotide sequence ID" value="NZ_BMXE01000001.1"/>
</dbReference>
<dbReference type="EMBL" id="BMXE01000001">
    <property type="protein sequence ID" value="GHB17821.1"/>
    <property type="molecule type" value="Genomic_DNA"/>
</dbReference>
<dbReference type="Pfam" id="PF02618">
    <property type="entry name" value="YceG"/>
    <property type="match status" value="1"/>
</dbReference>
<keyword evidence="7" id="KW-0997">Cell inner membrane</keyword>
<organism evidence="9 10">
    <name type="scientific">Pseudovibrio japonicus</name>
    <dbReference type="NCBI Taxonomy" id="366534"/>
    <lineage>
        <taxon>Bacteria</taxon>
        <taxon>Pseudomonadati</taxon>
        <taxon>Pseudomonadota</taxon>
        <taxon>Alphaproteobacteria</taxon>
        <taxon>Hyphomicrobiales</taxon>
        <taxon>Stappiaceae</taxon>
        <taxon>Pseudovibrio</taxon>
    </lineage>
</organism>
<dbReference type="Proteomes" id="UP000637980">
    <property type="component" value="Unassembled WGS sequence"/>
</dbReference>
<evidence type="ECO:0000256" key="3">
    <source>
        <dbReference type="ARBA" id="ARBA00022989"/>
    </source>
</evidence>
<dbReference type="InterPro" id="IPR003770">
    <property type="entry name" value="MLTG-like"/>
</dbReference>
<dbReference type="EC" id="4.2.2.29" evidence="7"/>
<name>A0ABQ3DVP5_9HYPH</name>
<dbReference type="PANTHER" id="PTHR30518:SF2">
    <property type="entry name" value="ENDOLYTIC MUREIN TRANSGLYCOSYLASE"/>
    <property type="match status" value="1"/>
</dbReference>
<feature type="compositionally biased region" description="Low complexity" evidence="8">
    <location>
        <begin position="22"/>
        <end position="38"/>
    </location>
</feature>